<evidence type="ECO:0000256" key="6">
    <source>
        <dbReference type="ARBA" id="ARBA00023136"/>
    </source>
</evidence>
<keyword evidence="10" id="KW-1185">Reference proteome</keyword>
<evidence type="ECO:0000256" key="4">
    <source>
        <dbReference type="ARBA" id="ARBA00022801"/>
    </source>
</evidence>
<keyword evidence="6 7" id="KW-0472">Membrane</keyword>
<feature type="transmembrane region" description="Helical" evidence="7">
    <location>
        <begin position="295"/>
        <end position="312"/>
    </location>
</feature>
<feature type="transmembrane region" description="Helical" evidence="7">
    <location>
        <begin position="348"/>
        <end position="368"/>
    </location>
</feature>
<accession>A0A1G8LNJ0</accession>
<evidence type="ECO:0000313" key="9">
    <source>
        <dbReference type="EMBL" id="SDI57279.1"/>
    </source>
</evidence>
<dbReference type="SUPFAM" id="SSF144091">
    <property type="entry name" value="Rhomboid-like"/>
    <property type="match status" value="1"/>
</dbReference>
<dbReference type="STRING" id="551996.SAMN05192573_1249"/>
<dbReference type="InterPro" id="IPR022764">
    <property type="entry name" value="Peptidase_S54_rhomboid_dom"/>
</dbReference>
<dbReference type="InterPro" id="IPR035952">
    <property type="entry name" value="Rhomboid-like_sf"/>
</dbReference>
<feature type="transmembrane region" description="Helical" evidence="7">
    <location>
        <begin position="318"/>
        <end position="336"/>
    </location>
</feature>
<keyword evidence="4" id="KW-0378">Hydrolase</keyword>
<evidence type="ECO:0000256" key="3">
    <source>
        <dbReference type="ARBA" id="ARBA00022692"/>
    </source>
</evidence>
<organism evidence="9 10">
    <name type="scientific">Mucilaginibacter gossypii</name>
    <dbReference type="NCBI Taxonomy" id="551996"/>
    <lineage>
        <taxon>Bacteria</taxon>
        <taxon>Pseudomonadati</taxon>
        <taxon>Bacteroidota</taxon>
        <taxon>Sphingobacteriia</taxon>
        <taxon>Sphingobacteriales</taxon>
        <taxon>Sphingobacteriaceae</taxon>
        <taxon>Mucilaginibacter</taxon>
    </lineage>
</organism>
<feature type="transmembrane region" description="Helical" evidence="7">
    <location>
        <begin position="202"/>
        <end position="227"/>
    </location>
</feature>
<evidence type="ECO:0000256" key="7">
    <source>
        <dbReference type="SAM" id="Phobius"/>
    </source>
</evidence>
<dbReference type="EMBL" id="FNCG01000024">
    <property type="protein sequence ID" value="SDI57279.1"/>
    <property type="molecule type" value="Genomic_DNA"/>
</dbReference>
<keyword evidence="9" id="KW-0645">Protease</keyword>
<comment type="subcellular location">
    <subcellularLocation>
        <location evidence="1">Membrane</location>
        <topology evidence="1">Multi-pass membrane protein</topology>
    </subcellularLocation>
</comment>
<dbReference type="PANTHER" id="PTHR43731">
    <property type="entry name" value="RHOMBOID PROTEASE"/>
    <property type="match status" value="1"/>
</dbReference>
<evidence type="ECO:0000313" key="10">
    <source>
        <dbReference type="Proteomes" id="UP000199705"/>
    </source>
</evidence>
<evidence type="ECO:0000259" key="8">
    <source>
        <dbReference type="Pfam" id="PF01694"/>
    </source>
</evidence>
<reference evidence="10" key="1">
    <citation type="submission" date="2016-10" db="EMBL/GenBank/DDBJ databases">
        <authorList>
            <person name="Varghese N."/>
            <person name="Submissions S."/>
        </authorList>
    </citation>
    <scope>NUCLEOTIDE SEQUENCE [LARGE SCALE GENOMIC DNA]</scope>
    <source>
        <strain evidence="10">Gh-67</strain>
    </source>
</reference>
<proteinExistence type="inferred from homology"/>
<feature type="domain" description="Peptidase S54 rhomboid" evidence="8">
    <location>
        <begin position="200"/>
        <end position="336"/>
    </location>
</feature>
<dbReference type="Gene3D" id="1.20.1540.10">
    <property type="entry name" value="Rhomboid-like"/>
    <property type="match status" value="1"/>
</dbReference>
<dbReference type="PANTHER" id="PTHR43731:SF14">
    <property type="entry name" value="PRESENILIN-ASSOCIATED RHOMBOID-LIKE PROTEIN, MITOCHONDRIAL"/>
    <property type="match status" value="1"/>
</dbReference>
<feature type="transmembrane region" description="Helical" evidence="7">
    <location>
        <begin position="263"/>
        <end position="283"/>
    </location>
</feature>
<evidence type="ECO:0000256" key="2">
    <source>
        <dbReference type="ARBA" id="ARBA00009045"/>
    </source>
</evidence>
<keyword evidence="3 7" id="KW-0812">Transmembrane</keyword>
<evidence type="ECO:0000256" key="1">
    <source>
        <dbReference type="ARBA" id="ARBA00004141"/>
    </source>
</evidence>
<name>A0A1G8LNJ0_9SPHI</name>
<sequence>MAFSFTPSFKKQIDTNNADPKHILVIALETARQLDWRIIYTGKNGLITIIGGGLFSPMQEFRLVINQSDILLISKNADGKITDWSEMNEENVNTFIEKYDQLKTSLNSEFIEEKLVELTPIFESEEEDILNAPPPTPKEKLLGFLSFFIPRPEYFITPIIINVNIAIFIIMVIRGVSTFEPTVSDLISWGANFGPLTLDNQYWRLITAIFLHIGIMHLLLNMYALMYIGMLLEPWLGKLKFAAAYLLTGLSASIVSVTTHGFIVSAGASGAIFGMYGVFLSMLTTNIIEKNVRKQLLVSIGFFVAFNLLYGTKEGIDNAAHVGGLVSGFIIGYLYYPSLSKPDNTGLEVLSVMSIAVLTLLCCTVTYYQTPNPFAMYQKKMKDFAVKESMALEVMQMPKNTAKDVLMSELKDRGIYYWNENIQVINSADSLDLPEPYKVRDNMLKKYCQLRINSYNLLYKRLQDSTTVRLPSIDSVNREIAEIIDDLSKHNK</sequence>
<dbReference type="Proteomes" id="UP000199705">
    <property type="component" value="Unassembled WGS sequence"/>
</dbReference>
<comment type="similarity">
    <text evidence="2">Belongs to the peptidase S54 family.</text>
</comment>
<dbReference type="GO" id="GO:0006508">
    <property type="term" value="P:proteolysis"/>
    <property type="evidence" value="ECO:0007669"/>
    <property type="project" value="UniProtKB-KW"/>
</dbReference>
<feature type="transmembrane region" description="Helical" evidence="7">
    <location>
        <begin position="154"/>
        <end position="176"/>
    </location>
</feature>
<dbReference type="InterPro" id="IPR050925">
    <property type="entry name" value="Rhomboid_protease_S54"/>
</dbReference>
<dbReference type="GO" id="GO:0004252">
    <property type="term" value="F:serine-type endopeptidase activity"/>
    <property type="evidence" value="ECO:0007669"/>
    <property type="project" value="InterPro"/>
</dbReference>
<evidence type="ECO:0000256" key="5">
    <source>
        <dbReference type="ARBA" id="ARBA00022989"/>
    </source>
</evidence>
<dbReference type="RefSeq" id="WP_091175498.1">
    <property type="nucleotide sequence ID" value="NZ_FNCG01000024.1"/>
</dbReference>
<dbReference type="AlphaFoldDB" id="A0A1G8LNJ0"/>
<keyword evidence="5 7" id="KW-1133">Transmembrane helix</keyword>
<gene>
    <name evidence="9" type="ORF">SAMN05192573_1249</name>
</gene>
<dbReference type="Pfam" id="PF01694">
    <property type="entry name" value="Rhomboid"/>
    <property type="match status" value="1"/>
</dbReference>
<protein>
    <submittedName>
        <fullName evidence="9">Rhomboid protease GluP</fullName>
    </submittedName>
</protein>
<dbReference type="GO" id="GO:0016020">
    <property type="term" value="C:membrane"/>
    <property type="evidence" value="ECO:0007669"/>
    <property type="project" value="UniProtKB-SubCell"/>
</dbReference>